<evidence type="ECO:0000259" key="1">
    <source>
        <dbReference type="Pfam" id="PF01850"/>
    </source>
</evidence>
<dbReference type="EMBL" id="AP024597">
    <property type="protein sequence ID" value="BCU69858.1"/>
    <property type="molecule type" value="Genomic_DNA"/>
</dbReference>
<name>A0A8D5U5U1_9CREN</name>
<sequence>MGKDEILIDTSAFISKKTRKGKVSVITLIEFIDWALKKYMEYSKKGEKLRALGYLNLITSLPLTVDEVVEVKSDEIRDLVYFVVEKDLDPADAYLVVLSKKFKMPLVTTDKDFERVKDQIEIIDP</sequence>
<feature type="domain" description="PIN" evidence="1">
    <location>
        <begin position="22"/>
        <end position="117"/>
    </location>
</feature>
<evidence type="ECO:0000313" key="3">
    <source>
        <dbReference type="Proteomes" id="UP000825123"/>
    </source>
</evidence>
<dbReference type="InterPro" id="IPR002716">
    <property type="entry name" value="PIN_dom"/>
</dbReference>
<dbReference type="InterPro" id="IPR029060">
    <property type="entry name" value="PIN-like_dom_sf"/>
</dbReference>
<proteinExistence type="predicted"/>
<dbReference type="GeneID" id="66162890"/>
<evidence type="ECO:0000313" key="2">
    <source>
        <dbReference type="EMBL" id="BCU69858.1"/>
    </source>
</evidence>
<protein>
    <recommendedName>
        <fullName evidence="1">PIN domain-containing protein</fullName>
    </recommendedName>
</protein>
<dbReference type="Proteomes" id="UP000825123">
    <property type="component" value="Chromosome"/>
</dbReference>
<dbReference type="RefSeq" id="WP_221289889.1">
    <property type="nucleotide sequence ID" value="NZ_AP024597.1"/>
</dbReference>
<organism evidence="2 3">
    <name type="scientific">Stygiolobus caldivivus</name>
    <dbReference type="NCBI Taxonomy" id="2824673"/>
    <lineage>
        <taxon>Archaea</taxon>
        <taxon>Thermoproteota</taxon>
        <taxon>Thermoprotei</taxon>
        <taxon>Sulfolobales</taxon>
        <taxon>Sulfolobaceae</taxon>
        <taxon>Stygiolobus</taxon>
    </lineage>
</organism>
<dbReference type="KEGG" id="csty:KN1_11550"/>
<keyword evidence="3" id="KW-1185">Reference proteome</keyword>
<dbReference type="Gene3D" id="3.40.50.1010">
    <property type="entry name" value="5'-nuclease"/>
    <property type="match status" value="1"/>
</dbReference>
<dbReference type="AlphaFoldDB" id="A0A8D5U5U1"/>
<gene>
    <name evidence="2" type="ORF">KN1_11550</name>
</gene>
<dbReference type="Pfam" id="PF01850">
    <property type="entry name" value="PIN"/>
    <property type="match status" value="1"/>
</dbReference>
<dbReference type="SUPFAM" id="SSF88723">
    <property type="entry name" value="PIN domain-like"/>
    <property type="match status" value="1"/>
</dbReference>
<reference evidence="2 3" key="1">
    <citation type="submission" date="2021-04" db="EMBL/GenBank/DDBJ databases">
        <title>Complete genome sequence of Stygiolobus sp. KN-1.</title>
        <authorList>
            <person name="Nakamura K."/>
            <person name="Sakai H."/>
            <person name="Kurosawa N."/>
        </authorList>
    </citation>
    <scope>NUCLEOTIDE SEQUENCE [LARGE SCALE GENOMIC DNA]</scope>
    <source>
        <strain evidence="2 3">KN-1</strain>
    </source>
</reference>
<accession>A0A8D5U5U1</accession>